<dbReference type="PANTHER" id="PTHR42781">
    <property type="entry name" value="SPERMIDINE/PUTRESCINE IMPORT ATP-BINDING PROTEIN POTA"/>
    <property type="match status" value="1"/>
</dbReference>
<dbReference type="Gene3D" id="3.40.50.300">
    <property type="entry name" value="P-loop containing nucleotide triphosphate hydrolases"/>
    <property type="match status" value="1"/>
</dbReference>
<accession>A0ABS4ZC57</accession>
<keyword evidence="6" id="KW-1185">Reference proteome</keyword>
<evidence type="ECO:0000259" key="4">
    <source>
        <dbReference type="PROSITE" id="PS50893"/>
    </source>
</evidence>
<protein>
    <submittedName>
        <fullName evidence="5">Spermidine/putrescine transport system ATP-binding protein</fullName>
    </submittedName>
</protein>
<gene>
    <name evidence="5" type="ORF">JOF54_003224</name>
</gene>
<dbReference type="InterPro" id="IPR027417">
    <property type="entry name" value="P-loop_NTPase"/>
</dbReference>
<evidence type="ECO:0000313" key="5">
    <source>
        <dbReference type="EMBL" id="MBP2418302.1"/>
    </source>
</evidence>
<dbReference type="PANTHER" id="PTHR42781:SF4">
    <property type="entry name" value="SPERMIDINE_PUTRESCINE IMPORT ATP-BINDING PROTEIN POTA"/>
    <property type="match status" value="1"/>
</dbReference>
<evidence type="ECO:0000256" key="3">
    <source>
        <dbReference type="ARBA" id="ARBA00022840"/>
    </source>
</evidence>
<dbReference type="InterPro" id="IPR003593">
    <property type="entry name" value="AAA+_ATPase"/>
</dbReference>
<dbReference type="Gene3D" id="2.40.50.100">
    <property type="match status" value="1"/>
</dbReference>
<dbReference type="Proteomes" id="UP000758168">
    <property type="component" value="Unassembled WGS sequence"/>
</dbReference>
<evidence type="ECO:0000256" key="1">
    <source>
        <dbReference type="ARBA" id="ARBA00022448"/>
    </source>
</evidence>
<dbReference type="SUPFAM" id="SSF52540">
    <property type="entry name" value="P-loop containing nucleoside triphosphate hydrolases"/>
    <property type="match status" value="1"/>
</dbReference>
<dbReference type="EMBL" id="JAGIOB010000001">
    <property type="protein sequence ID" value="MBP2418302.1"/>
    <property type="molecule type" value="Genomic_DNA"/>
</dbReference>
<dbReference type="GO" id="GO:0005524">
    <property type="term" value="F:ATP binding"/>
    <property type="evidence" value="ECO:0007669"/>
    <property type="project" value="UniProtKB-KW"/>
</dbReference>
<evidence type="ECO:0000313" key="6">
    <source>
        <dbReference type="Proteomes" id="UP000758168"/>
    </source>
</evidence>
<name>A0ABS4ZC57_9ACTN</name>
<dbReference type="SUPFAM" id="SSF50331">
    <property type="entry name" value="MOP-like"/>
    <property type="match status" value="1"/>
</dbReference>
<keyword evidence="1" id="KW-0813">Transport</keyword>
<dbReference type="InterPro" id="IPR008995">
    <property type="entry name" value="Mo/tungstate-bd_C_term_dom"/>
</dbReference>
<sequence length="354" mass="37238">MTASPRPAEPGSVEVRLEDLHRRYGDVRALDGLSLTLAPGELVALLGPSGCGKTTALRILAGLEEPTSGRVVVGGRDLTTVPANKRDMGMVFQAYSLFPHLSARANVEFGLKLRGVRPGPRRTRALEMLELVGLSTQADRYASQLSGGQQQRVALARALAFQPSVLLLDEPLSALDAKVRAQLRDEIRRVQLEVGTTTLFVTHDQDEALAMADRVGVMNAGRLEQLDAPQVLYAAPRSTFVADFVGLMNRVPAEVADGHVRVLGARLPALEGSVTAGRGVALIRPEQLALVPGEAGASRVVAVSFQGPVSRARVRTAEGTELVVLLAGPAAAGLAEGSPVDVRVDAAGLLVAAP</sequence>
<feature type="domain" description="ABC transporter" evidence="4">
    <location>
        <begin position="15"/>
        <end position="245"/>
    </location>
</feature>
<dbReference type="Pfam" id="PF00005">
    <property type="entry name" value="ABC_tran"/>
    <property type="match status" value="1"/>
</dbReference>
<dbReference type="InterPro" id="IPR050093">
    <property type="entry name" value="ABC_SmlMolc_Importer"/>
</dbReference>
<dbReference type="RefSeq" id="WP_210057702.1">
    <property type="nucleotide sequence ID" value="NZ_BAAAMH010000010.1"/>
</dbReference>
<dbReference type="InterPro" id="IPR017871">
    <property type="entry name" value="ABC_transporter-like_CS"/>
</dbReference>
<dbReference type="PROSITE" id="PS50893">
    <property type="entry name" value="ABC_TRANSPORTER_2"/>
    <property type="match status" value="1"/>
</dbReference>
<dbReference type="Pfam" id="PF08402">
    <property type="entry name" value="TOBE_2"/>
    <property type="match status" value="1"/>
</dbReference>
<dbReference type="SMART" id="SM00382">
    <property type="entry name" value="AAA"/>
    <property type="match status" value="1"/>
</dbReference>
<dbReference type="InterPro" id="IPR003439">
    <property type="entry name" value="ABC_transporter-like_ATP-bd"/>
</dbReference>
<keyword evidence="2" id="KW-0547">Nucleotide-binding</keyword>
<reference evidence="5 6" key="1">
    <citation type="submission" date="2021-03" db="EMBL/GenBank/DDBJ databases">
        <title>Sequencing the genomes of 1000 actinobacteria strains.</title>
        <authorList>
            <person name="Klenk H.-P."/>
        </authorList>
    </citation>
    <scope>NUCLEOTIDE SEQUENCE [LARGE SCALE GENOMIC DNA]</scope>
    <source>
        <strain evidence="5 6">DSM 12936</strain>
    </source>
</reference>
<dbReference type="PROSITE" id="PS00211">
    <property type="entry name" value="ABC_TRANSPORTER_1"/>
    <property type="match status" value="1"/>
</dbReference>
<comment type="caution">
    <text evidence="5">The sequence shown here is derived from an EMBL/GenBank/DDBJ whole genome shotgun (WGS) entry which is preliminary data.</text>
</comment>
<dbReference type="InterPro" id="IPR013611">
    <property type="entry name" value="Transp-assoc_OB_typ2"/>
</dbReference>
<organism evidence="5 6">
    <name type="scientific">Microlunatus capsulatus</name>
    <dbReference type="NCBI Taxonomy" id="99117"/>
    <lineage>
        <taxon>Bacteria</taxon>
        <taxon>Bacillati</taxon>
        <taxon>Actinomycetota</taxon>
        <taxon>Actinomycetes</taxon>
        <taxon>Propionibacteriales</taxon>
        <taxon>Propionibacteriaceae</taxon>
        <taxon>Microlunatus</taxon>
    </lineage>
</organism>
<proteinExistence type="predicted"/>
<evidence type="ECO:0000256" key="2">
    <source>
        <dbReference type="ARBA" id="ARBA00022741"/>
    </source>
</evidence>
<keyword evidence="3 5" id="KW-0067">ATP-binding</keyword>